<evidence type="ECO:0000256" key="5">
    <source>
        <dbReference type="ARBA" id="ARBA00022989"/>
    </source>
</evidence>
<keyword evidence="5 7" id="KW-1133">Transmembrane helix</keyword>
<keyword evidence="10" id="KW-1185">Reference proteome</keyword>
<evidence type="ECO:0000256" key="3">
    <source>
        <dbReference type="ARBA" id="ARBA00022448"/>
    </source>
</evidence>
<evidence type="ECO:0000256" key="1">
    <source>
        <dbReference type="ARBA" id="ARBA00004141"/>
    </source>
</evidence>
<dbReference type="NCBIfam" id="TIGR01297">
    <property type="entry name" value="CDF"/>
    <property type="match status" value="1"/>
</dbReference>
<keyword evidence="4 7" id="KW-0812">Transmembrane</keyword>
<keyword evidence="3" id="KW-0813">Transport</keyword>
<dbReference type="RefSeq" id="WP_047003821.1">
    <property type="nucleotide sequence ID" value="NZ_LBHB01000002.1"/>
</dbReference>
<dbReference type="InterPro" id="IPR058533">
    <property type="entry name" value="Cation_efflux_TM"/>
</dbReference>
<reference evidence="9 10" key="1">
    <citation type="submission" date="2015-04" db="EMBL/GenBank/DDBJ databases">
        <title>The draft genome sequence of Erythrobacter luteus KA37.</title>
        <authorList>
            <person name="Zhuang L."/>
            <person name="Liu Y."/>
            <person name="Shao Z."/>
        </authorList>
    </citation>
    <scope>NUCLEOTIDE SEQUENCE [LARGE SCALE GENOMIC DNA]</scope>
    <source>
        <strain evidence="9 10">KA37</strain>
    </source>
</reference>
<evidence type="ECO:0000313" key="10">
    <source>
        <dbReference type="Proteomes" id="UP000053464"/>
    </source>
</evidence>
<evidence type="ECO:0000313" key="9">
    <source>
        <dbReference type="EMBL" id="KLE34175.1"/>
    </source>
</evidence>
<feature type="transmembrane region" description="Helical" evidence="7">
    <location>
        <begin position="178"/>
        <end position="207"/>
    </location>
</feature>
<comment type="subcellular location">
    <subcellularLocation>
        <location evidence="1">Membrane</location>
        <topology evidence="1">Multi-pass membrane protein</topology>
    </subcellularLocation>
</comment>
<dbReference type="STRING" id="1581420.AAW00_07850"/>
<dbReference type="PANTHER" id="PTHR43840">
    <property type="entry name" value="MITOCHONDRIAL METAL TRANSPORTER 1-RELATED"/>
    <property type="match status" value="1"/>
</dbReference>
<sequence length="304" mass="33143">MSGIPAAIEVDFAYGRRLEWWTLAWMSTIIAVMYFTMGASKAMQSALIEDFLSLVPAMTFLVAGHFEPKKPTSRFPFGFARVNSLAFLVAAVALTLVGLFVAWEAASALLAQEHPTVPPIEIFGQRVWLGWLMIAALVYSIVPPVILGHRKLPVARRLRDKVLHTDALMQKADWQTGLTGIVGIVGIGMGYWWADSAAGLLIALSILKDGISNIRTASAELLDGAPREMDSAAISHEAETVIAKAQECWPGSTVRLRESGRYMIAVVEGVEPPAQIPPHGELTGKVPDWRLARLTFEPPQSDEA</sequence>
<feature type="transmembrane region" description="Helical" evidence="7">
    <location>
        <begin position="46"/>
        <end position="66"/>
    </location>
</feature>
<keyword evidence="6 7" id="KW-0472">Membrane</keyword>
<accession>A0A0G9MTW1</accession>
<dbReference type="InterPro" id="IPR050291">
    <property type="entry name" value="CDF_Transporter"/>
</dbReference>
<organism evidence="9 10">
    <name type="scientific">Aurantiacibacter luteus</name>
    <dbReference type="NCBI Taxonomy" id="1581420"/>
    <lineage>
        <taxon>Bacteria</taxon>
        <taxon>Pseudomonadati</taxon>
        <taxon>Pseudomonadota</taxon>
        <taxon>Alphaproteobacteria</taxon>
        <taxon>Sphingomonadales</taxon>
        <taxon>Erythrobacteraceae</taxon>
        <taxon>Aurantiacibacter</taxon>
    </lineage>
</organism>
<dbReference type="OrthoDB" id="9806522at2"/>
<proteinExistence type="inferred from homology"/>
<dbReference type="Proteomes" id="UP000053464">
    <property type="component" value="Unassembled WGS sequence"/>
</dbReference>
<comment type="caution">
    <text evidence="9">The sequence shown here is derived from an EMBL/GenBank/DDBJ whole genome shotgun (WGS) entry which is preliminary data.</text>
</comment>
<feature type="domain" description="Cation efflux protein transmembrane" evidence="8">
    <location>
        <begin position="26"/>
        <end position="222"/>
    </location>
</feature>
<gene>
    <name evidence="9" type="ORF">AAW00_07850</name>
</gene>
<dbReference type="Pfam" id="PF01545">
    <property type="entry name" value="Cation_efflux"/>
    <property type="match status" value="1"/>
</dbReference>
<comment type="similarity">
    <text evidence="2">Belongs to the cation diffusion facilitator (CDF) transporter (TC 2.A.4) family.</text>
</comment>
<feature type="transmembrane region" description="Helical" evidence="7">
    <location>
        <begin position="20"/>
        <end position="39"/>
    </location>
</feature>
<evidence type="ECO:0000256" key="6">
    <source>
        <dbReference type="ARBA" id="ARBA00023136"/>
    </source>
</evidence>
<dbReference type="PATRIC" id="fig|1581420.6.peg.1608"/>
<dbReference type="GO" id="GO:0008324">
    <property type="term" value="F:monoatomic cation transmembrane transporter activity"/>
    <property type="evidence" value="ECO:0007669"/>
    <property type="project" value="InterPro"/>
</dbReference>
<dbReference type="AlphaFoldDB" id="A0A0G9MTW1"/>
<name>A0A0G9MTW1_9SPHN</name>
<dbReference type="GO" id="GO:0016020">
    <property type="term" value="C:membrane"/>
    <property type="evidence" value="ECO:0007669"/>
    <property type="project" value="UniProtKB-SubCell"/>
</dbReference>
<dbReference type="EMBL" id="LBHB01000002">
    <property type="protein sequence ID" value="KLE34175.1"/>
    <property type="molecule type" value="Genomic_DNA"/>
</dbReference>
<evidence type="ECO:0000259" key="8">
    <source>
        <dbReference type="Pfam" id="PF01545"/>
    </source>
</evidence>
<protein>
    <submittedName>
        <fullName evidence="9">Cobalt transporter</fullName>
    </submittedName>
</protein>
<dbReference type="Gene3D" id="1.20.1510.10">
    <property type="entry name" value="Cation efflux protein transmembrane domain"/>
    <property type="match status" value="1"/>
</dbReference>
<evidence type="ECO:0000256" key="2">
    <source>
        <dbReference type="ARBA" id="ARBA00008114"/>
    </source>
</evidence>
<dbReference type="PANTHER" id="PTHR43840:SF15">
    <property type="entry name" value="MITOCHONDRIAL METAL TRANSPORTER 1-RELATED"/>
    <property type="match status" value="1"/>
</dbReference>
<dbReference type="SUPFAM" id="SSF161111">
    <property type="entry name" value="Cation efflux protein transmembrane domain-like"/>
    <property type="match status" value="1"/>
</dbReference>
<feature type="transmembrane region" description="Helical" evidence="7">
    <location>
        <begin position="127"/>
        <end position="147"/>
    </location>
</feature>
<dbReference type="InterPro" id="IPR027469">
    <property type="entry name" value="Cation_efflux_TMD_sf"/>
</dbReference>
<dbReference type="InterPro" id="IPR002524">
    <property type="entry name" value="Cation_efflux"/>
</dbReference>
<evidence type="ECO:0000256" key="7">
    <source>
        <dbReference type="SAM" id="Phobius"/>
    </source>
</evidence>
<feature type="transmembrane region" description="Helical" evidence="7">
    <location>
        <begin position="86"/>
        <end position="106"/>
    </location>
</feature>
<evidence type="ECO:0000256" key="4">
    <source>
        <dbReference type="ARBA" id="ARBA00022692"/>
    </source>
</evidence>